<evidence type="ECO:0000313" key="1">
    <source>
        <dbReference type="EMBL" id="GAD60427.1"/>
    </source>
</evidence>
<dbReference type="AlphaFoldDB" id="A0A8E0TSF3"/>
<dbReference type="Proteomes" id="UP000016569">
    <property type="component" value="Unassembled WGS sequence"/>
</dbReference>
<dbReference type="RefSeq" id="WP_021698521.1">
    <property type="nucleotide sequence ID" value="NZ_BATC01000073.1"/>
</dbReference>
<comment type="caution">
    <text evidence="1">The sequence shown here is derived from an EMBL/GenBank/DDBJ whole genome shotgun (WGS) entry which is preliminary data.</text>
</comment>
<keyword evidence="2" id="KW-1185">Reference proteome</keyword>
<gene>
    <name evidence="1" type="ORF">MBEBAB_2677</name>
</gene>
<proteinExistence type="predicted"/>
<sequence length="68" mass="7375">MSETITIIRRMAEAANGDLGADFRAGLSVGLAEAERQHPGFLDGLRRTEGERPLASIARRAALLRREG</sequence>
<reference evidence="2" key="1">
    <citation type="journal article" date="2013" name="Genome Announc.">
        <title>Draft Genome Sequence of the Dimorphic Prosthecate Bacterium Brevundimonas abyssalis TAR-001T.</title>
        <authorList>
            <person name="Tsubouchi T."/>
            <person name="Nishi S."/>
            <person name="Usui K."/>
            <person name="Shimane Y."/>
            <person name="Takaki Y."/>
            <person name="Maruyama T."/>
            <person name="Hatada Y."/>
        </authorList>
    </citation>
    <scope>NUCLEOTIDE SEQUENCE [LARGE SCALE GENOMIC DNA]</scope>
    <source>
        <strain evidence="2">TAR-001</strain>
    </source>
</reference>
<name>A0A8E0TSF3_9CAUL</name>
<accession>A0A8E0TSF3</accession>
<dbReference type="EMBL" id="BATC01000073">
    <property type="protein sequence ID" value="GAD60427.1"/>
    <property type="molecule type" value="Genomic_DNA"/>
</dbReference>
<protein>
    <submittedName>
        <fullName evidence="1">Uncharacterized protein</fullName>
    </submittedName>
</protein>
<evidence type="ECO:0000313" key="2">
    <source>
        <dbReference type="Proteomes" id="UP000016569"/>
    </source>
</evidence>
<organism evidence="1 2">
    <name type="scientific">Brevundimonas abyssalis TAR-001</name>
    <dbReference type="NCBI Taxonomy" id="1391729"/>
    <lineage>
        <taxon>Bacteria</taxon>
        <taxon>Pseudomonadati</taxon>
        <taxon>Pseudomonadota</taxon>
        <taxon>Alphaproteobacteria</taxon>
        <taxon>Caulobacterales</taxon>
        <taxon>Caulobacteraceae</taxon>
        <taxon>Brevundimonas</taxon>
    </lineage>
</organism>